<dbReference type="SFLD" id="SFLDG01060">
    <property type="entry name" value="BATS_domain_containing"/>
    <property type="match status" value="1"/>
</dbReference>
<comment type="caution">
    <text evidence="8">The sequence shown here is derived from an EMBL/GenBank/DDBJ whole genome shotgun (WGS) entry which is preliminary data.</text>
</comment>
<feature type="binding site" evidence="6">
    <location>
        <position position="228"/>
    </location>
    <ligand>
        <name>(3R)-3-methyl-D-ornithine</name>
        <dbReference type="ChEBI" id="CHEBI:64642"/>
    </ligand>
</feature>
<dbReference type="GO" id="GO:0051539">
    <property type="term" value="F:4 iron, 4 sulfur cluster binding"/>
    <property type="evidence" value="ECO:0007669"/>
    <property type="project" value="UniProtKB-KW"/>
</dbReference>
<dbReference type="AlphaFoldDB" id="A0A366I0Z1"/>
<feature type="domain" description="Radical SAM core" evidence="7">
    <location>
        <begin position="49"/>
        <end position="272"/>
    </location>
</feature>
<dbReference type="PANTHER" id="PTHR43726">
    <property type="entry name" value="3-METHYLORNITHINE SYNTHASE"/>
    <property type="match status" value="1"/>
</dbReference>
<dbReference type="RefSeq" id="WP_113921452.1">
    <property type="nucleotide sequence ID" value="NZ_QNRX01000018.1"/>
</dbReference>
<keyword evidence="1 5" id="KW-0949">S-adenosyl-L-methionine</keyword>
<feature type="binding site" evidence="6">
    <location>
        <position position="162"/>
    </location>
    <ligand>
        <name>(3R)-3-methyl-D-ornithine</name>
        <dbReference type="ChEBI" id="CHEBI:64642"/>
    </ligand>
</feature>
<reference evidence="8 9" key="1">
    <citation type="submission" date="2018-06" db="EMBL/GenBank/DDBJ databases">
        <title>Genomic Encyclopedia of Type Strains, Phase IV (KMG-IV): sequencing the most valuable type-strain genomes for metagenomic binning, comparative biology and taxonomic classification.</title>
        <authorList>
            <person name="Goeker M."/>
        </authorList>
    </citation>
    <scope>NUCLEOTIDE SEQUENCE [LARGE SCALE GENOMIC DNA]</scope>
    <source>
        <strain evidence="8 9">DSM 22112</strain>
    </source>
</reference>
<proteinExistence type="predicted"/>
<evidence type="ECO:0000256" key="1">
    <source>
        <dbReference type="ARBA" id="ARBA00022691"/>
    </source>
</evidence>
<keyword evidence="2" id="KW-0479">Metal-binding</keyword>
<dbReference type="InterPro" id="IPR058240">
    <property type="entry name" value="rSAM_sf"/>
</dbReference>
<feature type="binding site" evidence="6">
    <location>
        <position position="175"/>
    </location>
    <ligand>
        <name>S-adenosyl-L-methionine</name>
        <dbReference type="ChEBI" id="CHEBI:59789"/>
    </ligand>
</feature>
<feature type="binding site" evidence="6">
    <location>
        <position position="270"/>
    </location>
    <ligand>
        <name>(3R)-3-methyl-D-ornithine</name>
        <dbReference type="ChEBI" id="CHEBI:64642"/>
    </ligand>
</feature>
<dbReference type="SUPFAM" id="SSF102114">
    <property type="entry name" value="Radical SAM enzymes"/>
    <property type="match status" value="1"/>
</dbReference>
<feature type="binding site" evidence="6">
    <location>
        <position position="105"/>
    </location>
    <ligand>
        <name>(3R)-3-methyl-D-ornithine</name>
        <dbReference type="ChEBI" id="CHEBI:64642"/>
    </ligand>
</feature>
<keyword evidence="9" id="KW-1185">Reference proteome</keyword>
<dbReference type="Proteomes" id="UP000253490">
    <property type="component" value="Unassembled WGS sequence"/>
</dbReference>
<feature type="binding site" evidence="5">
    <location>
        <position position="63"/>
    </location>
    <ligand>
        <name>[4Fe-4S] cluster</name>
        <dbReference type="ChEBI" id="CHEBI:49883"/>
        <note>4Fe-4S-S-AdoMet</note>
    </ligand>
</feature>
<dbReference type="NCBIfam" id="TIGR03910">
    <property type="entry name" value="pyrrolys_PylB"/>
    <property type="match status" value="1"/>
</dbReference>
<feature type="binding site" evidence="6">
    <location>
        <position position="164"/>
    </location>
    <ligand>
        <name>S-adenosyl-L-methionine</name>
        <dbReference type="ChEBI" id="CHEBI:59789"/>
    </ligand>
</feature>
<dbReference type="PANTHER" id="PTHR43726:SF1">
    <property type="entry name" value="BIOTIN SYNTHASE"/>
    <property type="match status" value="1"/>
</dbReference>
<evidence type="ECO:0000313" key="8">
    <source>
        <dbReference type="EMBL" id="RBP59667.1"/>
    </source>
</evidence>
<sequence>MLKDILRKAYDEKPLDVNDVKQILMASQGEQQHEVFHLARELRERYFGNKIFSYGFVYYSTHCRNKCNFCYYRRGNKEAPRYRKLKSDIVGIAWDLARSGVHLIDLTMGEDPYFLAYPEKLVDIVKEVYDVTKLPIMISPGVVEPQVLSSLKKAGAVWYALYQETYDQELFAKLRYRQSYNKRLRLKKIAKDLGYLVEEGLMTGFGDTLGQRAESILSMESIHPSQVRTMTFVPQKGTPMEGKIINNNRNELLMIAAMRLCYPDKLIPASLDVEGLVGLKDRLNAGANVITSLIPPEEGLAGVSQSKLDINNGSRSLIQVLPMVEECGLRLGTQEEYQNFIYTEEQCMVTL</sequence>
<dbReference type="InterPro" id="IPR006638">
    <property type="entry name" value="Elp3/MiaA/NifB-like_rSAM"/>
</dbReference>
<feature type="binding site" evidence="6">
    <location>
        <position position="292"/>
    </location>
    <ligand>
        <name>(3R)-3-methyl-D-ornithine</name>
        <dbReference type="ChEBI" id="CHEBI:64642"/>
    </ligand>
</feature>
<protein>
    <submittedName>
        <fullName evidence="8">Pyrrolysine biosynthesis protein PylB</fullName>
    </submittedName>
</protein>
<dbReference type="InterPro" id="IPR023891">
    <property type="entry name" value="Pyrrolys_PylB"/>
</dbReference>
<dbReference type="OrthoDB" id="9775764at2"/>
<feature type="binding site" evidence="6">
    <location>
        <position position="291"/>
    </location>
    <ligand>
        <name>(3R)-3-methyl-D-ornithine</name>
        <dbReference type="ChEBI" id="CHEBI:64642"/>
    </ligand>
</feature>
<comment type="cofactor">
    <cofactor evidence="5">
        <name>[4Fe-4S] cluster</name>
        <dbReference type="ChEBI" id="CHEBI:49883"/>
    </cofactor>
    <text evidence="5">Binds 1 [4Fe-4S] cluster. The cluster is coordinated with 3 cysteines and an exchangeable S-adenosyl-L-methionine.</text>
</comment>
<dbReference type="SFLD" id="SFLDF00349">
    <property type="entry name" value="3-methylornithine_synthase_(Py"/>
    <property type="match status" value="1"/>
</dbReference>
<dbReference type="SMART" id="SM00729">
    <property type="entry name" value="Elp3"/>
    <property type="match status" value="1"/>
</dbReference>
<feature type="binding site" evidence="6">
    <location>
        <position position="69"/>
    </location>
    <ligand>
        <name>S-adenosyl-L-methionine</name>
        <dbReference type="ChEBI" id="CHEBI:59789"/>
    </ligand>
</feature>
<keyword evidence="3 5" id="KW-0408">Iron</keyword>
<dbReference type="Gene3D" id="3.20.20.70">
    <property type="entry name" value="Aldolase class I"/>
    <property type="match status" value="1"/>
</dbReference>
<dbReference type="PIRSF" id="PIRSF004762">
    <property type="entry name" value="CHP00423"/>
    <property type="match status" value="1"/>
</dbReference>
<keyword evidence="4 5" id="KW-0411">Iron-sulfur</keyword>
<organism evidence="8 9">
    <name type="scientific">Alkalibaculum bacchi</name>
    <dbReference type="NCBI Taxonomy" id="645887"/>
    <lineage>
        <taxon>Bacteria</taxon>
        <taxon>Bacillati</taxon>
        <taxon>Bacillota</taxon>
        <taxon>Clostridia</taxon>
        <taxon>Eubacteriales</taxon>
        <taxon>Eubacteriaceae</taxon>
        <taxon>Alkalibaculum</taxon>
    </lineage>
</organism>
<gene>
    <name evidence="8" type="ORF">DES36_11817</name>
</gene>
<evidence type="ECO:0000256" key="5">
    <source>
        <dbReference type="PIRSR" id="PIRSR004762-1"/>
    </source>
</evidence>
<feature type="binding site" evidence="5">
    <location>
        <position position="67"/>
    </location>
    <ligand>
        <name>[4Fe-4S] cluster</name>
        <dbReference type="ChEBI" id="CHEBI:49883"/>
        <note>4Fe-4S-S-AdoMet</note>
    </ligand>
</feature>
<dbReference type="GO" id="GO:0046872">
    <property type="term" value="F:metal ion binding"/>
    <property type="evidence" value="ECO:0007669"/>
    <property type="project" value="UniProtKB-KW"/>
</dbReference>
<dbReference type="PROSITE" id="PS51918">
    <property type="entry name" value="RADICAL_SAM"/>
    <property type="match status" value="1"/>
</dbReference>
<name>A0A366I0Z1_9FIRM</name>
<dbReference type="InterPro" id="IPR013785">
    <property type="entry name" value="Aldolase_TIM"/>
</dbReference>
<evidence type="ECO:0000256" key="2">
    <source>
        <dbReference type="ARBA" id="ARBA00022723"/>
    </source>
</evidence>
<accession>A0A366I0Z1</accession>
<dbReference type="InterPro" id="IPR034422">
    <property type="entry name" value="HydE/PylB-like"/>
</dbReference>
<dbReference type="GO" id="GO:0016740">
    <property type="term" value="F:transferase activity"/>
    <property type="evidence" value="ECO:0007669"/>
    <property type="project" value="TreeGrafter"/>
</dbReference>
<evidence type="ECO:0000313" key="9">
    <source>
        <dbReference type="Proteomes" id="UP000253490"/>
    </source>
</evidence>
<evidence type="ECO:0000259" key="7">
    <source>
        <dbReference type="PROSITE" id="PS51918"/>
    </source>
</evidence>
<evidence type="ECO:0000256" key="3">
    <source>
        <dbReference type="ARBA" id="ARBA00023004"/>
    </source>
</evidence>
<dbReference type="SFLD" id="SFLDS00029">
    <property type="entry name" value="Radical_SAM"/>
    <property type="match status" value="1"/>
</dbReference>
<feature type="binding site" evidence="6">
    <location>
        <position position="183"/>
    </location>
    <ligand>
        <name>S-adenosyl-L-methionine</name>
        <dbReference type="ChEBI" id="CHEBI:59789"/>
    </ligand>
</feature>
<dbReference type="GO" id="GO:0071524">
    <property type="term" value="P:pyrrolysine biosynthetic process"/>
    <property type="evidence" value="ECO:0007669"/>
    <property type="project" value="InterPro"/>
</dbReference>
<dbReference type="SFLD" id="SFLDG01280">
    <property type="entry name" value="HydE/PylB-like"/>
    <property type="match status" value="1"/>
</dbReference>
<dbReference type="Pfam" id="PF04055">
    <property type="entry name" value="Radical_SAM"/>
    <property type="match status" value="1"/>
</dbReference>
<feature type="binding site" evidence="5">
    <location>
        <position position="70"/>
    </location>
    <ligand>
        <name>[4Fe-4S] cluster</name>
        <dbReference type="ChEBI" id="CHEBI:49883"/>
        <note>4Fe-4S-S-AdoMet</note>
    </ligand>
</feature>
<dbReference type="InterPro" id="IPR007197">
    <property type="entry name" value="rSAM"/>
</dbReference>
<keyword evidence="5" id="KW-0004">4Fe-4S</keyword>
<evidence type="ECO:0000256" key="6">
    <source>
        <dbReference type="PIRSR" id="PIRSR004762-2"/>
    </source>
</evidence>
<evidence type="ECO:0000256" key="4">
    <source>
        <dbReference type="ARBA" id="ARBA00023014"/>
    </source>
</evidence>
<dbReference type="CDD" id="cd01335">
    <property type="entry name" value="Radical_SAM"/>
    <property type="match status" value="1"/>
</dbReference>
<feature type="binding site" evidence="6">
    <location>
        <position position="139"/>
    </location>
    <ligand>
        <name>(3R)-3-methyl-D-ornithine</name>
        <dbReference type="ChEBI" id="CHEBI:64642"/>
    </ligand>
</feature>
<dbReference type="EMBL" id="QNRX01000018">
    <property type="protein sequence ID" value="RBP59667.1"/>
    <property type="molecule type" value="Genomic_DNA"/>
</dbReference>